<evidence type="ECO:0000313" key="1">
    <source>
        <dbReference type="EMBL" id="JAH37722.1"/>
    </source>
</evidence>
<protein>
    <submittedName>
        <fullName evidence="1">Uncharacterized protein</fullName>
    </submittedName>
</protein>
<dbReference type="AlphaFoldDB" id="A0A0E9S940"/>
<proteinExistence type="predicted"/>
<accession>A0A0E9S940</accession>
<dbReference type="EMBL" id="GBXM01070855">
    <property type="protein sequence ID" value="JAH37722.1"/>
    <property type="molecule type" value="Transcribed_RNA"/>
</dbReference>
<organism evidence="1">
    <name type="scientific">Anguilla anguilla</name>
    <name type="common">European freshwater eel</name>
    <name type="synonym">Muraena anguilla</name>
    <dbReference type="NCBI Taxonomy" id="7936"/>
    <lineage>
        <taxon>Eukaryota</taxon>
        <taxon>Metazoa</taxon>
        <taxon>Chordata</taxon>
        <taxon>Craniata</taxon>
        <taxon>Vertebrata</taxon>
        <taxon>Euteleostomi</taxon>
        <taxon>Actinopterygii</taxon>
        <taxon>Neopterygii</taxon>
        <taxon>Teleostei</taxon>
        <taxon>Anguilliformes</taxon>
        <taxon>Anguillidae</taxon>
        <taxon>Anguilla</taxon>
    </lineage>
</organism>
<reference evidence="1" key="2">
    <citation type="journal article" date="2015" name="Fish Shellfish Immunol.">
        <title>Early steps in the European eel (Anguilla anguilla)-Vibrio vulnificus interaction in the gills: Role of the RtxA13 toxin.</title>
        <authorList>
            <person name="Callol A."/>
            <person name="Pajuelo D."/>
            <person name="Ebbesson L."/>
            <person name="Teles M."/>
            <person name="MacKenzie S."/>
            <person name="Amaro C."/>
        </authorList>
    </citation>
    <scope>NUCLEOTIDE SEQUENCE</scope>
</reference>
<name>A0A0E9S940_ANGAN</name>
<sequence length="54" mass="6199">MSKCLKRAAIPTRFTQFVCECSQIKVQNGNFNLRVFTAVLGELCSNYSLFYTEK</sequence>
<reference evidence="1" key="1">
    <citation type="submission" date="2014-11" db="EMBL/GenBank/DDBJ databases">
        <authorList>
            <person name="Amaro Gonzalez C."/>
        </authorList>
    </citation>
    <scope>NUCLEOTIDE SEQUENCE</scope>
</reference>